<gene>
    <name evidence="8" type="ORF">DJ017_14370</name>
</gene>
<proteinExistence type="predicted"/>
<dbReference type="GO" id="GO:0005506">
    <property type="term" value="F:iron ion binding"/>
    <property type="evidence" value="ECO:0007669"/>
    <property type="project" value="InterPro"/>
</dbReference>
<dbReference type="SMART" id="SM00702">
    <property type="entry name" value="P4Hc"/>
    <property type="match status" value="1"/>
</dbReference>
<evidence type="ECO:0000259" key="7">
    <source>
        <dbReference type="PROSITE" id="PS51471"/>
    </source>
</evidence>
<evidence type="ECO:0000256" key="2">
    <source>
        <dbReference type="ARBA" id="ARBA00022723"/>
    </source>
</evidence>
<protein>
    <submittedName>
        <fullName evidence="8">2OG-Fe(II) oxygenase</fullName>
    </submittedName>
</protein>
<dbReference type="Proteomes" id="UP000249254">
    <property type="component" value="Unassembled WGS sequence"/>
</dbReference>
<keyword evidence="3" id="KW-0847">Vitamin C</keyword>
<comment type="caution">
    <text evidence="8">The sequence shown here is derived from an EMBL/GenBank/DDBJ whole genome shotgun (WGS) entry which is preliminary data.</text>
</comment>
<dbReference type="EMBL" id="QFYQ01000001">
    <property type="protein sequence ID" value="RAK55608.1"/>
    <property type="molecule type" value="Genomic_DNA"/>
</dbReference>
<dbReference type="InterPro" id="IPR005123">
    <property type="entry name" value="Oxoglu/Fe-dep_dioxygenase_dom"/>
</dbReference>
<dbReference type="InterPro" id="IPR044862">
    <property type="entry name" value="Pro_4_hyd_alph_FE2OG_OXY"/>
</dbReference>
<dbReference type="Pfam" id="PF13640">
    <property type="entry name" value="2OG-FeII_Oxy_3"/>
    <property type="match status" value="1"/>
</dbReference>
<dbReference type="InterPro" id="IPR036249">
    <property type="entry name" value="Thioredoxin-like_sf"/>
</dbReference>
<name>A0A328ARP2_9CAUL</name>
<sequence>MPFLSGEAAPWFRAPTLSSPEFLFDTAAGRYVLLLFPPSDGAPKAEALQQLMIHRALLDDVRVSAFVVLREPERVKGAADARGLRWFRDEDGAVSRLYGALDAEGRERPFWLVLDPTLRVMWEAPAEAGDDVFRRLWSLPPPAEHAGLSVPAPVLIAPRVFEPELCARLIRMVETQGSTFSGVMRDQGEVTVAVMDELKKRRDLLIEDPALQAEIRDRFERRLFPLVQRAFGFEVTEVERYLVTCYDAADGGVFHAHRDNFTFQTAHRKFACSILLNDDFEGGDLRFPEFGAQPYRPPAGAAAVFACGLLHEVSRVTSGRRYAFVPFFFDAEGRKVREAYAERIRAQQAT</sequence>
<dbReference type="GO" id="GO:0031418">
    <property type="term" value="F:L-ascorbic acid binding"/>
    <property type="evidence" value="ECO:0007669"/>
    <property type="project" value="UniProtKB-KW"/>
</dbReference>
<dbReference type="GO" id="GO:0016705">
    <property type="term" value="F:oxidoreductase activity, acting on paired donors, with incorporation or reduction of molecular oxygen"/>
    <property type="evidence" value="ECO:0007669"/>
    <property type="project" value="InterPro"/>
</dbReference>
<dbReference type="GO" id="GO:0051213">
    <property type="term" value="F:dioxygenase activity"/>
    <property type="evidence" value="ECO:0007669"/>
    <property type="project" value="UniProtKB-KW"/>
</dbReference>
<organism evidence="8 9">
    <name type="scientific">Phenylobacterium soli</name>
    <dbReference type="NCBI Taxonomy" id="2170551"/>
    <lineage>
        <taxon>Bacteria</taxon>
        <taxon>Pseudomonadati</taxon>
        <taxon>Pseudomonadota</taxon>
        <taxon>Alphaproteobacteria</taxon>
        <taxon>Caulobacterales</taxon>
        <taxon>Caulobacteraceae</taxon>
        <taxon>Phenylobacterium</taxon>
    </lineage>
</organism>
<evidence type="ECO:0000256" key="1">
    <source>
        <dbReference type="ARBA" id="ARBA00001961"/>
    </source>
</evidence>
<dbReference type="SUPFAM" id="SSF52833">
    <property type="entry name" value="Thioredoxin-like"/>
    <property type="match status" value="1"/>
</dbReference>
<dbReference type="RefSeq" id="WP_111529356.1">
    <property type="nucleotide sequence ID" value="NZ_JBHRSG010000003.1"/>
</dbReference>
<keyword evidence="2" id="KW-0479">Metal-binding</keyword>
<dbReference type="InterPro" id="IPR006620">
    <property type="entry name" value="Pro_4_hyd_alph"/>
</dbReference>
<evidence type="ECO:0000256" key="6">
    <source>
        <dbReference type="ARBA" id="ARBA00023004"/>
    </source>
</evidence>
<evidence type="ECO:0000256" key="4">
    <source>
        <dbReference type="ARBA" id="ARBA00022964"/>
    </source>
</evidence>
<dbReference type="AlphaFoldDB" id="A0A328ARP2"/>
<evidence type="ECO:0000313" key="8">
    <source>
        <dbReference type="EMBL" id="RAK55608.1"/>
    </source>
</evidence>
<keyword evidence="4" id="KW-0223">Dioxygenase</keyword>
<keyword evidence="6" id="KW-0408">Iron</keyword>
<dbReference type="Gene3D" id="2.60.120.620">
    <property type="entry name" value="q2cbj1_9rhob like domain"/>
    <property type="match status" value="1"/>
</dbReference>
<reference evidence="9" key="1">
    <citation type="submission" date="2018-05" db="EMBL/GenBank/DDBJ databases">
        <authorList>
            <person name="Li X."/>
        </authorList>
    </citation>
    <scope>NUCLEOTIDE SEQUENCE [LARGE SCALE GENOMIC DNA]</scope>
    <source>
        <strain evidence="9">LX32</strain>
    </source>
</reference>
<dbReference type="OrthoDB" id="255432at2"/>
<comment type="cofactor">
    <cofactor evidence="1">
        <name>L-ascorbate</name>
        <dbReference type="ChEBI" id="CHEBI:38290"/>
    </cofactor>
</comment>
<keyword evidence="9" id="KW-1185">Reference proteome</keyword>
<dbReference type="PROSITE" id="PS51471">
    <property type="entry name" value="FE2OG_OXY"/>
    <property type="match status" value="1"/>
</dbReference>
<evidence type="ECO:0000256" key="3">
    <source>
        <dbReference type="ARBA" id="ARBA00022896"/>
    </source>
</evidence>
<dbReference type="Gene3D" id="3.40.30.10">
    <property type="entry name" value="Glutaredoxin"/>
    <property type="match status" value="1"/>
</dbReference>
<feature type="domain" description="Fe2OG dioxygenase" evidence="7">
    <location>
        <begin position="237"/>
        <end position="331"/>
    </location>
</feature>
<accession>A0A328ARP2</accession>
<evidence type="ECO:0000256" key="5">
    <source>
        <dbReference type="ARBA" id="ARBA00023002"/>
    </source>
</evidence>
<keyword evidence="5" id="KW-0560">Oxidoreductase</keyword>
<evidence type="ECO:0000313" key="9">
    <source>
        <dbReference type="Proteomes" id="UP000249254"/>
    </source>
</evidence>